<dbReference type="Proteomes" id="UP000264062">
    <property type="component" value="Unassembled WGS sequence"/>
</dbReference>
<dbReference type="EMBL" id="DMZY01000253">
    <property type="protein sequence ID" value="HAV93190.1"/>
    <property type="molecule type" value="Genomic_DNA"/>
</dbReference>
<feature type="transmembrane region" description="Helical" evidence="1">
    <location>
        <begin position="302"/>
        <end position="320"/>
    </location>
</feature>
<gene>
    <name evidence="2" type="ORF">DCW38_08455</name>
</gene>
<feature type="transmembrane region" description="Helical" evidence="1">
    <location>
        <begin position="462"/>
        <end position="484"/>
    </location>
</feature>
<feature type="transmembrane region" description="Helical" evidence="1">
    <location>
        <begin position="206"/>
        <end position="223"/>
    </location>
</feature>
<evidence type="ECO:0008006" key="4">
    <source>
        <dbReference type="Google" id="ProtNLM"/>
    </source>
</evidence>
<dbReference type="Gene3D" id="3.40.50.1110">
    <property type="entry name" value="SGNH hydrolase"/>
    <property type="match status" value="1"/>
</dbReference>
<evidence type="ECO:0000313" key="3">
    <source>
        <dbReference type="Proteomes" id="UP000264062"/>
    </source>
</evidence>
<feature type="transmembrane region" description="Helical" evidence="1">
    <location>
        <begin position="383"/>
        <end position="406"/>
    </location>
</feature>
<feature type="transmembrane region" description="Helical" evidence="1">
    <location>
        <begin position="98"/>
        <end position="119"/>
    </location>
</feature>
<sequence length="795" mass="92043">MIKFIAVFLIQTMFYYSLGALFARVSKNSLSAGLKIIAGVSLSYIVIIPTLLLPVKAGSLTVAFIAMASALLLLILKINRHVLDESIAWIKKIKANRIYMTAFVSVCSLLLFVFIVMYVTPLFGHDGKVIYFLKAKILFEEGSRGIFEKYRLIPHNQYPLLLSLQEFLSLSLSFSSEPIYSSVITLILLMSVSWAMISAFDSQSKLLTGILILLIYLTLPIHYRADNGFISRYADFPLSAFLLSLCIVFFINRQVKASMLFLFSLPLIKNEGYMIFTAFIFVILLFDRRVLAKIKSSKFNLAVFWTGIFVLSLSVILKYLRYSAFEETSAKYILHNFSYLIHLPEVLFKAIIEFFNPMNFGIVNIILFVFAILLVKKRPLLQVLLLAGISLLGYGAIICLVGGDFYKTSSEILSRLNYQFTLPLMFFTAFEFNFSEENIKTAKNESNEKFKMKINIKAIRNVLAGAIVILLFIEIIFRLFWLLFFHVPFFDREGLKHLFYPEVKRIEQSYEDNDSKLSILILGGSVLYKDYGDFKEDFERDLEERLNEKVNVYNASFPAHTSLDSYYKYKMLQDKHFDFVFFYHSINELRTNNVPTAKFKDDYSHYSYYYLVNQLMSDPLSDYMVTPFTLKFIVNSILEKMQIREYVPAHTPRENWTKYGIYIKSAESFISNISKISKIAEKKRERLIIGTFANYIPEDYSRDKFERDIKGNEDRYFPVELWGVPKNINAGLILHNYLLHDFVLRHHDVMLVDLETMIPKNREFFGDVCHLTEEGCSILAEYVSSSIIKDISANR</sequence>
<feature type="transmembrane region" description="Helical" evidence="1">
    <location>
        <begin position="272"/>
        <end position="290"/>
    </location>
</feature>
<proteinExistence type="predicted"/>
<evidence type="ECO:0000313" key="2">
    <source>
        <dbReference type="EMBL" id="HAV93190.1"/>
    </source>
</evidence>
<evidence type="ECO:0000256" key="1">
    <source>
        <dbReference type="SAM" id="Phobius"/>
    </source>
</evidence>
<organism evidence="2 3">
    <name type="scientific">candidate division WOR-3 bacterium</name>
    <dbReference type="NCBI Taxonomy" id="2052148"/>
    <lineage>
        <taxon>Bacteria</taxon>
        <taxon>Bacteria division WOR-3</taxon>
    </lineage>
</organism>
<feature type="transmembrane region" description="Helical" evidence="1">
    <location>
        <begin position="332"/>
        <end position="352"/>
    </location>
</feature>
<dbReference type="InterPro" id="IPR036514">
    <property type="entry name" value="SGNH_hydro_sf"/>
</dbReference>
<feature type="transmembrane region" description="Helical" evidence="1">
    <location>
        <begin position="32"/>
        <end position="52"/>
    </location>
</feature>
<protein>
    <recommendedName>
        <fullName evidence="4">SGNH domain-containing protein</fullName>
    </recommendedName>
</protein>
<comment type="caution">
    <text evidence="2">The sequence shown here is derived from an EMBL/GenBank/DDBJ whole genome shotgun (WGS) entry which is preliminary data.</text>
</comment>
<feature type="transmembrane region" description="Helical" evidence="1">
    <location>
        <begin position="6"/>
        <end position="25"/>
    </location>
</feature>
<keyword evidence="1" id="KW-1133">Transmembrane helix</keyword>
<feature type="transmembrane region" description="Helical" evidence="1">
    <location>
        <begin position="179"/>
        <end position="199"/>
    </location>
</feature>
<keyword evidence="1" id="KW-0472">Membrane</keyword>
<reference evidence="2 3" key="1">
    <citation type="journal article" date="2018" name="Nat. Biotechnol.">
        <title>A standardized bacterial taxonomy based on genome phylogeny substantially revises the tree of life.</title>
        <authorList>
            <person name="Parks D.H."/>
            <person name="Chuvochina M."/>
            <person name="Waite D.W."/>
            <person name="Rinke C."/>
            <person name="Skarshewski A."/>
            <person name="Chaumeil P.A."/>
            <person name="Hugenholtz P."/>
        </authorList>
    </citation>
    <scope>NUCLEOTIDE SEQUENCE [LARGE SCALE GENOMIC DNA]</scope>
    <source>
        <strain evidence="2">UBA9956</strain>
    </source>
</reference>
<feature type="transmembrane region" description="Helical" evidence="1">
    <location>
        <begin position="358"/>
        <end position="376"/>
    </location>
</feature>
<name>A0A350HCC4_UNCW3</name>
<dbReference type="AlphaFoldDB" id="A0A350HCC4"/>
<accession>A0A350HCC4</accession>
<dbReference type="SUPFAM" id="SSF52266">
    <property type="entry name" value="SGNH hydrolase"/>
    <property type="match status" value="1"/>
</dbReference>
<keyword evidence="1" id="KW-0812">Transmembrane</keyword>
<feature type="transmembrane region" description="Helical" evidence="1">
    <location>
        <begin position="58"/>
        <end position="78"/>
    </location>
</feature>
<feature type="transmembrane region" description="Helical" evidence="1">
    <location>
        <begin position="229"/>
        <end position="251"/>
    </location>
</feature>
<feature type="transmembrane region" description="Helical" evidence="1">
    <location>
        <begin position="418"/>
        <end position="434"/>
    </location>
</feature>